<dbReference type="Gene3D" id="3.50.50.60">
    <property type="entry name" value="FAD/NAD(P)-binding domain"/>
    <property type="match status" value="1"/>
</dbReference>
<dbReference type="PANTHER" id="PTHR10617">
    <property type="entry name" value="ELECTRON TRANSFER FLAVOPROTEIN-UBIQUINONE OXIDOREDUCTASE"/>
    <property type="match status" value="1"/>
</dbReference>
<keyword evidence="13" id="KW-0472">Membrane</keyword>
<keyword evidence="4 14" id="KW-0285">Flavoprotein</keyword>
<dbReference type="SUPFAM" id="SSF51905">
    <property type="entry name" value="FAD/NAD(P)-binding domain"/>
    <property type="match status" value="1"/>
</dbReference>
<dbReference type="EMBL" id="CATKSH010000015">
    <property type="protein sequence ID" value="CAI9121446.1"/>
    <property type="molecule type" value="Genomic_DNA"/>
</dbReference>
<evidence type="ECO:0000256" key="3">
    <source>
        <dbReference type="ARBA" id="ARBA00022448"/>
    </source>
</evidence>
<evidence type="ECO:0000256" key="6">
    <source>
        <dbReference type="ARBA" id="ARBA00022827"/>
    </source>
</evidence>
<feature type="domain" description="ETF-QO/FixX C-terminal" evidence="15">
    <location>
        <begin position="441"/>
        <end position="541"/>
    </location>
</feature>
<evidence type="ECO:0000256" key="9">
    <source>
        <dbReference type="ARBA" id="ARBA00023002"/>
    </source>
</evidence>
<dbReference type="GO" id="GO:0016020">
    <property type="term" value="C:membrane"/>
    <property type="evidence" value="ECO:0007669"/>
    <property type="project" value="UniProtKB-SubCell"/>
</dbReference>
<dbReference type="PRINTS" id="PR00420">
    <property type="entry name" value="RNGMNOXGNASE"/>
</dbReference>
<evidence type="ECO:0000256" key="8">
    <source>
        <dbReference type="ARBA" id="ARBA00022982"/>
    </source>
</evidence>
<dbReference type="Gene3D" id="3.30.9.90">
    <property type="match status" value="1"/>
</dbReference>
<evidence type="ECO:0000259" key="16">
    <source>
        <dbReference type="Pfam" id="PF21162"/>
    </source>
</evidence>
<comment type="cofactor">
    <cofactor evidence="14">
        <name>[4Fe-4S] cluster</name>
        <dbReference type="ChEBI" id="CHEBI:49883"/>
    </cofactor>
    <text evidence="14">Binds 1 [4Fe-4S] cluster.</text>
</comment>
<dbReference type="InterPro" id="IPR007859">
    <property type="entry name" value="ETF-QO/FixX_C"/>
</dbReference>
<dbReference type="InterPro" id="IPR040156">
    <property type="entry name" value="ETF-QO"/>
</dbReference>
<feature type="domain" description="ETF-QO/FixC ubiquinone-binding" evidence="16">
    <location>
        <begin position="210"/>
        <end position="303"/>
    </location>
</feature>
<keyword evidence="8 14" id="KW-0249">Electron transport</keyword>
<evidence type="ECO:0000256" key="10">
    <source>
        <dbReference type="ARBA" id="ARBA00023004"/>
    </source>
</evidence>
<dbReference type="Pfam" id="PF05187">
    <property type="entry name" value="Fer4_ETF_QO"/>
    <property type="match status" value="1"/>
</dbReference>
<organism evidence="17 18">
    <name type="scientific">Brytella acorum</name>
    <dbReference type="NCBI Taxonomy" id="2959299"/>
    <lineage>
        <taxon>Bacteria</taxon>
        <taxon>Pseudomonadati</taxon>
        <taxon>Pseudomonadota</taxon>
        <taxon>Alphaproteobacteria</taxon>
        <taxon>Acetobacterales</taxon>
        <taxon>Acetobacteraceae</taxon>
        <taxon>Brytella</taxon>
    </lineage>
</organism>
<dbReference type="GO" id="GO:0051539">
    <property type="term" value="F:4 iron, 4 sulfur cluster binding"/>
    <property type="evidence" value="ECO:0007669"/>
    <property type="project" value="UniProtKB-UniRule"/>
</dbReference>
<evidence type="ECO:0000256" key="4">
    <source>
        <dbReference type="ARBA" id="ARBA00022630"/>
    </source>
</evidence>
<proteinExistence type="predicted"/>
<evidence type="ECO:0000313" key="18">
    <source>
        <dbReference type="Proteomes" id="UP001176960"/>
    </source>
</evidence>
<dbReference type="InterPro" id="IPR049398">
    <property type="entry name" value="ETF-QO/FixC_UQ-bd"/>
</dbReference>
<dbReference type="SUPFAM" id="SSF54373">
    <property type="entry name" value="FAD-linked reductases, C-terminal domain"/>
    <property type="match status" value="1"/>
</dbReference>
<keyword evidence="7" id="KW-0809">Transit peptide</keyword>
<comment type="caution">
    <text evidence="17">The sequence shown here is derived from an EMBL/GenBank/DDBJ whole genome shotgun (WGS) entry which is preliminary data.</text>
</comment>
<dbReference type="AlphaFoldDB" id="A0AA35UHH3"/>
<keyword evidence="10 14" id="KW-0408">Iron</keyword>
<sequence>MTAIEREEMEFDVLVVGGGPAGLSAAIRLRQLMPDASICLVEKGSEIGAHIVSGAVIEPRSLAELIPDWRERGAPLETEVTQESMLFLTETKSYAIPWLDRVMPHMRNHGNYVVSLGAVCRWLGAQAEEMGIEIYPGFAGADLFIEDGRVAGVVTGDMGMTREGKPGPNFAPGMILRARQTILAEGVRGSLTKKAMALFGLRDGVDPQTYGLGIKEVWEIPAENHRPGLVQHSFGWPMDDRTYGGAWLYHFGENLVSYGFVTGLDYGNTYLSPFHEMQRVKNHPAFRRHFEGGRRIAYGARALSEGGLQSIPRLSFPGGVLTGDSAGFLNVPKIKGTHTAMKSGMLAAEAVAEALSTERREAGSYTKLVRDSWLWDELRGVRNIRPAFARWGMKLGALYAGIDSMLLRGRAPWTLHFRHADNEVLKPAALCTPIDYPKPDGVVTFDLPSSVFLSATNHEEDQPIHLKLRNPALWKTVNWDVFRSPESRYCPAGVYEAVRKDGDMALQINSQNCVHCKTCDIKDPAQNIDWCTPEGGGGPNYPVGM</sequence>
<dbReference type="Pfam" id="PF13450">
    <property type="entry name" value="NAD_binding_8"/>
    <property type="match status" value="1"/>
</dbReference>
<keyword evidence="9 14" id="KW-0560">Oxidoreductase</keyword>
<dbReference type="EC" id="1.5.5.1" evidence="14"/>
<keyword evidence="3 14" id="KW-0813">Transport</keyword>
<evidence type="ECO:0000256" key="5">
    <source>
        <dbReference type="ARBA" id="ARBA00022723"/>
    </source>
</evidence>
<comment type="function">
    <text evidence="14">Accepts electrons from ETF and reduces ubiquinone.</text>
</comment>
<evidence type="ECO:0000256" key="7">
    <source>
        <dbReference type="ARBA" id="ARBA00022946"/>
    </source>
</evidence>
<dbReference type="Gene3D" id="3.30.70.20">
    <property type="match status" value="1"/>
</dbReference>
<dbReference type="GO" id="GO:0046872">
    <property type="term" value="F:metal ion binding"/>
    <property type="evidence" value="ECO:0007669"/>
    <property type="project" value="UniProtKB-KW"/>
</dbReference>
<dbReference type="InterPro" id="IPR036188">
    <property type="entry name" value="FAD/NAD-bd_sf"/>
</dbReference>
<keyword evidence="18" id="KW-1185">Reference proteome</keyword>
<keyword evidence="12 14" id="KW-0830">Ubiquinone</keyword>
<dbReference type="Proteomes" id="UP001176960">
    <property type="component" value="Unassembled WGS sequence"/>
</dbReference>
<keyword evidence="6 14" id="KW-0274">FAD</keyword>
<evidence type="ECO:0000256" key="14">
    <source>
        <dbReference type="RuleBase" id="RU366068"/>
    </source>
</evidence>
<dbReference type="FunFam" id="3.30.70.20:FF:000015">
    <property type="entry name" value="Electron transfer flavoprotein-ubiquinone oxidoreductase"/>
    <property type="match status" value="1"/>
</dbReference>
<comment type="subcellular location">
    <subcellularLocation>
        <location evidence="2">Membrane</location>
    </subcellularLocation>
</comment>
<evidence type="ECO:0000313" key="17">
    <source>
        <dbReference type="EMBL" id="CAI9121446.1"/>
    </source>
</evidence>
<name>A0AA35UHH3_9PROT</name>
<evidence type="ECO:0000256" key="12">
    <source>
        <dbReference type="ARBA" id="ARBA00023075"/>
    </source>
</evidence>
<keyword evidence="11 14" id="KW-0411">Iron-sulfur</keyword>
<evidence type="ECO:0000256" key="11">
    <source>
        <dbReference type="ARBA" id="ARBA00023014"/>
    </source>
</evidence>
<evidence type="ECO:0000256" key="1">
    <source>
        <dbReference type="ARBA" id="ARBA00001974"/>
    </source>
</evidence>
<evidence type="ECO:0000256" key="13">
    <source>
        <dbReference type="ARBA" id="ARBA00023136"/>
    </source>
</evidence>
<dbReference type="PANTHER" id="PTHR10617:SF107">
    <property type="entry name" value="ELECTRON TRANSFER FLAVOPROTEIN-UBIQUINONE OXIDOREDUCTASE, MITOCHONDRIAL"/>
    <property type="match status" value="1"/>
</dbReference>
<comment type="cofactor">
    <cofactor evidence="1 14">
        <name>FAD</name>
        <dbReference type="ChEBI" id="CHEBI:57692"/>
    </cofactor>
</comment>
<reference evidence="17" key="1">
    <citation type="submission" date="2023-03" db="EMBL/GenBank/DDBJ databases">
        <authorList>
            <person name="Cleenwerck I."/>
        </authorList>
    </citation>
    <scope>NUCLEOTIDE SEQUENCE</scope>
    <source>
        <strain evidence="17">LMG 32879</strain>
    </source>
</reference>
<accession>A0AA35UHH3</accession>
<dbReference type="RefSeq" id="WP_289842060.1">
    <property type="nucleotide sequence ID" value="NZ_CATKSH010000015.1"/>
</dbReference>
<dbReference type="GO" id="GO:0004174">
    <property type="term" value="F:electron-transferring-flavoprotein dehydrogenase activity"/>
    <property type="evidence" value="ECO:0007669"/>
    <property type="project" value="UniProtKB-UniRule"/>
</dbReference>
<keyword evidence="5 14" id="KW-0479">Metal-binding</keyword>
<gene>
    <name evidence="17" type="ORF">LMG32879_002293</name>
</gene>
<dbReference type="Pfam" id="PF21162">
    <property type="entry name" value="ETFQO_UQ-bd"/>
    <property type="match status" value="1"/>
</dbReference>
<evidence type="ECO:0000256" key="2">
    <source>
        <dbReference type="ARBA" id="ARBA00004370"/>
    </source>
</evidence>
<dbReference type="SUPFAM" id="SSF54862">
    <property type="entry name" value="4Fe-4S ferredoxins"/>
    <property type="match status" value="1"/>
</dbReference>
<protein>
    <recommendedName>
        <fullName evidence="14">Electron transfer flavoprotein-ubiquinone oxidoreductase</fullName>
        <shortName evidence="14">ETF-QO</shortName>
        <ecNumber evidence="14">1.5.5.1</ecNumber>
    </recommendedName>
</protein>
<evidence type="ECO:0000259" key="15">
    <source>
        <dbReference type="Pfam" id="PF05187"/>
    </source>
</evidence>
<comment type="catalytic activity">
    <reaction evidence="14">
        <text>a ubiquinone + reduced [electron-transfer flavoprotein] = a ubiquinol + oxidized [electron-transfer flavoprotein] + H(+)</text>
        <dbReference type="Rhea" id="RHEA:24052"/>
        <dbReference type="Rhea" id="RHEA-COMP:9565"/>
        <dbReference type="Rhea" id="RHEA-COMP:9566"/>
        <dbReference type="Rhea" id="RHEA-COMP:10685"/>
        <dbReference type="Rhea" id="RHEA-COMP:10686"/>
        <dbReference type="ChEBI" id="CHEBI:15378"/>
        <dbReference type="ChEBI" id="CHEBI:16389"/>
        <dbReference type="ChEBI" id="CHEBI:17976"/>
        <dbReference type="ChEBI" id="CHEBI:57692"/>
        <dbReference type="ChEBI" id="CHEBI:58307"/>
        <dbReference type="EC" id="1.5.5.1"/>
    </reaction>
</comment>